<reference evidence="2" key="1">
    <citation type="submission" date="2016-10" db="EMBL/GenBank/DDBJ databases">
        <authorList>
            <person name="Varghese N."/>
            <person name="Submissions S."/>
        </authorList>
    </citation>
    <scope>NUCLEOTIDE SEQUENCE [LARGE SCALE GENOMIC DNA]</scope>
    <source>
        <strain evidence="2">LMG 2223</strain>
    </source>
</reference>
<dbReference type="STRING" id="46679.SAMN05216202_0965"/>
<name>A0A1H2M3T6_9PSED</name>
<proteinExistence type="predicted"/>
<dbReference type="AlphaFoldDB" id="A0A1H2M3T6"/>
<protein>
    <submittedName>
        <fullName evidence="1">Uncharacterized protein</fullName>
    </submittedName>
</protein>
<gene>
    <name evidence="1" type="ORF">SAMN05216202_0965</name>
</gene>
<organism evidence="1 2">
    <name type="scientific">Pseudomonas mucidolens</name>
    <dbReference type="NCBI Taxonomy" id="46679"/>
    <lineage>
        <taxon>Bacteria</taxon>
        <taxon>Pseudomonadati</taxon>
        <taxon>Pseudomonadota</taxon>
        <taxon>Gammaproteobacteria</taxon>
        <taxon>Pseudomonadales</taxon>
        <taxon>Pseudomonadaceae</taxon>
        <taxon>Pseudomonas</taxon>
    </lineage>
</organism>
<dbReference type="RefSeq" id="WP_084380638.1">
    <property type="nucleotide sequence ID" value="NZ_LS483433.1"/>
</dbReference>
<keyword evidence="2" id="KW-1185">Reference proteome</keyword>
<evidence type="ECO:0000313" key="2">
    <source>
        <dbReference type="Proteomes" id="UP000198600"/>
    </source>
</evidence>
<evidence type="ECO:0000313" key="1">
    <source>
        <dbReference type="EMBL" id="SDU87782.1"/>
    </source>
</evidence>
<dbReference type="OrthoDB" id="72471at2"/>
<dbReference type="EMBL" id="LT629802">
    <property type="protein sequence ID" value="SDU87782.1"/>
    <property type="molecule type" value="Genomic_DNA"/>
</dbReference>
<dbReference type="Proteomes" id="UP000198600">
    <property type="component" value="Chromosome I"/>
</dbReference>
<accession>A0A1H2M3T6</accession>
<sequence>MHAISPYKISGPTVVSFFGGRRGGHGSIPGYIYNATVQEHFRYIWESTGGDYFANPWVWVIDFKRVTQGRPAEGDRDDA</sequence>